<dbReference type="EMBL" id="PJCH01000005">
    <property type="protein sequence ID" value="PQA88259.1"/>
    <property type="molecule type" value="Genomic_DNA"/>
</dbReference>
<keyword evidence="4" id="KW-1185">Reference proteome</keyword>
<dbReference type="Pfam" id="PF09967">
    <property type="entry name" value="DUF2201"/>
    <property type="match status" value="1"/>
</dbReference>
<evidence type="ECO:0008006" key="5">
    <source>
        <dbReference type="Google" id="ProtNLM"/>
    </source>
</evidence>
<sequence>MSAAADTLRLALDYAQRALNNVRNLQPYLGGLADMVAIHVEPRIPTAGITADGRLFVNPDWFLSLSGPEAIYVMSHELWHLVLQSHARAGPDDAWHVNVAHDWIINRILTDELGIMPPKNGLWLGDADNHSAEELVRWLKDGNVPLPGRRSVWDDEAGRPEQRMPTPFEEALRGTHLAPSEASSGDDAPADCPGDILTEEDLRRLSITVPVIAAPLASGGGSAGDAIADRAEALRLAADAALGTHAVVTSALRYRHPDFTYPHLTATLDIIATNDRIPVELALQSGIDRIAPKVRTYRRASRRQGTRRDIVLPGRRHEGWGLNLILDTSGSMTGVLPRLLSLIKASAKAAGVSQVRIIQASDDVTADETVDIDSLESFEVRGYGGSDLTAAFDRLSEDPDTERVIVLSDMAIRYPAEPPPYEVVWFATRSSYWTPAAPEYGTFIILNI</sequence>
<organism evidence="3 4">
    <name type="scientific">Hyphococcus luteus</name>
    <dbReference type="NCBI Taxonomy" id="2058213"/>
    <lineage>
        <taxon>Bacteria</taxon>
        <taxon>Pseudomonadati</taxon>
        <taxon>Pseudomonadota</taxon>
        <taxon>Alphaproteobacteria</taxon>
        <taxon>Parvularculales</taxon>
        <taxon>Parvularculaceae</taxon>
        <taxon>Hyphococcus</taxon>
    </lineage>
</organism>
<evidence type="ECO:0000313" key="4">
    <source>
        <dbReference type="Proteomes" id="UP000239504"/>
    </source>
</evidence>
<feature type="domain" description="VWA-like" evidence="1">
    <location>
        <begin position="323"/>
        <end position="446"/>
    </location>
</feature>
<protein>
    <recommendedName>
        <fullName evidence="5">Metallopeptidase domain-containing protein</fullName>
    </recommendedName>
</protein>
<evidence type="ECO:0000313" key="3">
    <source>
        <dbReference type="EMBL" id="PQA88259.1"/>
    </source>
</evidence>
<name>A0A2S7K710_9PROT</name>
<comment type="caution">
    <text evidence="3">The sequence shown here is derived from an EMBL/GenBank/DDBJ whole genome shotgun (WGS) entry which is preliminary data.</text>
</comment>
<dbReference type="OrthoDB" id="9761650at2"/>
<dbReference type="InterPro" id="IPR018698">
    <property type="entry name" value="VWA-like_dom"/>
</dbReference>
<reference evidence="3 4" key="1">
    <citation type="submission" date="2017-12" db="EMBL/GenBank/DDBJ databases">
        <authorList>
            <person name="Hurst M.R.H."/>
        </authorList>
    </citation>
    <scope>NUCLEOTIDE SEQUENCE [LARGE SCALE GENOMIC DNA]</scope>
    <source>
        <strain evidence="3 4">SY-3-19</strain>
    </source>
</reference>
<dbReference type="Proteomes" id="UP000239504">
    <property type="component" value="Unassembled WGS sequence"/>
</dbReference>
<gene>
    <name evidence="3" type="ORF">CW354_08135</name>
</gene>
<dbReference type="Pfam" id="PF13203">
    <property type="entry name" value="DUF2201_N"/>
    <property type="match status" value="1"/>
</dbReference>
<dbReference type="RefSeq" id="WP_104829504.1">
    <property type="nucleotide sequence ID" value="NZ_PJCH01000005.1"/>
</dbReference>
<evidence type="ECO:0000259" key="2">
    <source>
        <dbReference type="Pfam" id="PF13203"/>
    </source>
</evidence>
<dbReference type="InterPro" id="IPR025154">
    <property type="entry name" value="Put_metallopeptidase_dom"/>
</dbReference>
<proteinExistence type="predicted"/>
<dbReference type="AlphaFoldDB" id="A0A2S7K710"/>
<dbReference type="PANTHER" id="PTHR38730:SF1">
    <property type="entry name" value="SLL7028 PROTEIN"/>
    <property type="match status" value="1"/>
</dbReference>
<accession>A0A2S7K710</accession>
<dbReference type="PANTHER" id="PTHR38730">
    <property type="entry name" value="SLL7028 PROTEIN"/>
    <property type="match status" value="1"/>
</dbReference>
<evidence type="ECO:0000259" key="1">
    <source>
        <dbReference type="Pfam" id="PF09967"/>
    </source>
</evidence>
<feature type="domain" description="Putative metallopeptidase" evidence="2">
    <location>
        <begin position="15"/>
        <end position="120"/>
    </location>
</feature>